<feature type="binding site" evidence="8">
    <location>
        <begin position="47"/>
        <end position="48"/>
    </location>
    <ligand>
        <name>5-phospho-alpha-D-ribose 1-diphosphate</name>
        <dbReference type="ChEBI" id="CHEBI:58017"/>
    </ligand>
</feature>
<evidence type="ECO:0000256" key="8">
    <source>
        <dbReference type="HAMAP-Rule" id="MF_01903"/>
    </source>
</evidence>
<feature type="binding site" evidence="8">
    <location>
        <position position="149"/>
    </location>
    <ligand>
        <name>guanine</name>
        <dbReference type="ChEBI" id="CHEBI:16235"/>
    </ligand>
</feature>
<dbReference type="EMBL" id="JBHUEN010000005">
    <property type="protein sequence ID" value="MFD1880385.1"/>
    <property type="molecule type" value="Genomic_DNA"/>
</dbReference>
<evidence type="ECO:0000256" key="1">
    <source>
        <dbReference type="ARBA" id="ARBA00022475"/>
    </source>
</evidence>
<comment type="catalytic activity">
    <reaction evidence="8">
        <text>XMP + diphosphate = xanthine + 5-phospho-alpha-D-ribose 1-diphosphate</text>
        <dbReference type="Rhea" id="RHEA:10800"/>
        <dbReference type="ChEBI" id="CHEBI:17712"/>
        <dbReference type="ChEBI" id="CHEBI:33019"/>
        <dbReference type="ChEBI" id="CHEBI:57464"/>
        <dbReference type="ChEBI" id="CHEBI:58017"/>
        <dbReference type="EC" id="2.4.2.22"/>
    </reaction>
</comment>
<accession>A0ABW4R313</accession>
<protein>
    <recommendedName>
        <fullName evidence="8">Xanthine-guanine phosphoribosyltransferase</fullName>
        <shortName evidence="8">XGPRT</shortName>
        <ecNumber evidence="8">2.4.2.22</ecNumber>
    </recommendedName>
    <alternativeName>
        <fullName evidence="8">Xanthine phosphoribosyltransferase</fullName>
    </alternativeName>
</protein>
<comment type="function">
    <text evidence="8">Purine salvage pathway enzyme that catalyzes the transfer of the ribosyl-5-phosphate group from 5-phospho-alpha-D-ribose 1-diphosphate (PRPP) to the N9 position of the 6-oxopurines guanine and xanthine to form the corresponding ribonucleotides GMP (guanosine 5'-monophosphate) and XMP (xanthosine 5'-monophosphate), with the release of PPi. To a lesser extent, also acts on hypoxanthine.</text>
</comment>
<dbReference type="InterPro" id="IPR029057">
    <property type="entry name" value="PRTase-like"/>
</dbReference>
<comment type="catalytic activity">
    <reaction evidence="8">
        <text>IMP + diphosphate = hypoxanthine + 5-phospho-alpha-D-ribose 1-diphosphate</text>
        <dbReference type="Rhea" id="RHEA:17973"/>
        <dbReference type="ChEBI" id="CHEBI:17368"/>
        <dbReference type="ChEBI" id="CHEBI:33019"/>
        <dbReference type="ChEBI" id="CHEBI:58017"/>
        <dbReference type="ChEBI" id="CHEBI:58053"/>
    </reaction>
</comment>
<comment type="cofactor">
    <cofactor evidence="8">
        <name>Mg(2+)</name>
        <dbReference type="ChEBI" id="CHEBI:18420"/>
    </cofactor>
</comment>
<feature type="binding site" evidence="8">
    <location>
        <position position="106"/>
    </location>
    <ligand>
        <name>guanine</name>
        <dbReference type="ChEBI" id="CHEBI:16235"/>
    </ligand>
</feature>
<dbReference type="Gene3D" id="3.40.50.2020">
    <property type="match status" value="1"/>
</dbReference>
<evidence type="ECO:0000256" key="2">
    <source>
        <dbReference type="ARBA" id="ARBA00022676"/>
    </source>
</evidence>
<feature type="domain" description="Phosphoribosyltransferase" evidence="9">
    <location>
        <begin position="14"/>
        <end position="159"/>
    </location>
</feature>
<keyword evidence="2 8" id="KW-0328">Glycosyltransferase</keyword>
<evidence type="ECO:0000256" key="3">
    <source>
        <dbReference type="ARBA" id="ARBA00022679"/>
    </source>
</evidence>
<feature type="binding site" evidence="8">
    <location>
        <position position="149"/>
    </location>
    <ligand>
        <name>xanthine</name>
        <dbReference type="ChEBI" id="CHEBI:17712"/>
    </ligand>
</feature>
<evidence type="ECO:0000313" key="10">
    <source>
        <dbReference type="EMBL" id="MFD1880385.1"/>
    </source>
</evidence>
<feature type="binding site" evidence="8">
    <location>
        <begin position="106"/>
        <end position="110"/>
    </location>
    <ligand>
        <name>GMP</name>
        <dbReference type="ChEBI" id="CHEBI:58115"/>
    </ligand>
</feature>
<keyword evidence="7 8" id="KW-0472">Membrane</keyword>
<dbReference type="NCBIfam" id="NF006613">
    <property type="entry name" value="PRK09177.1"/>
    <property type="match status" value="1"/>
</dbReference>
<keyword evidence="11" id="KW-1185">Reference proteome</keyword>
<evidence type="ECO:0000256" key="7">
    <source>
        <dbReference type="ARBA" id="ARBA00023136"/>
    </source>
</evidence>
<dbReference type="Proteomes" id="UP001597213">
    <property type="component" value="Unassembled WGS sequence"/>
</dbReference>
<dbReference type="CDD" id="cd06223">
    <property type="entry name" value="PRTases_typeI"/>
    <property type="match status" value="1"/>
</dbReference>
<evidence type="ECO:0000256" key="5">
    <source>
        <dbReference type="ARBA" id="ARBA00022726"/>
    </source>
</evidence>
<feature type="binding site" evidence="8">
    <location>
        <begin position="102"/>
        <end position="110"/>
    </location>
    <ligand>
        <name>5-phospho-alpha-D-ribose 1-diphosphate</name>
        <dbReference type="ChEBI" id="CHEBI:58017"/>
    </ligand>
</feature>
<reference evidence="11" key="1">
    <citation type="journal article" date="2019" name="Int. J. Syst. Evol. Microbiol.">
        <title>The Global Catalogue of Microorganisms (GCM) 10K type strain sequencing project: providing services to taxonomists for standard genome sequencing and annotation.</title>
        <authorList>
            <consortium name="The Broad Institute Genomics Platform"/>
            <consortium name="The Broad Institute Genome Sequencing Center for Infectious Disease"/>
            <person name="Wu L."/>
            <person name="Ma J."/>
        </authorList>
    </citation>
    <scope>NUCLEOTIDE SEQUENCE [LARGE SCALE GENOMIC DNA]</scope>
    <source>
        <strain evidence="11">CCUG 56029</strain>
    </source>
</reference>
<dbReference type="GO" id="GO:0000310">
    <property type="term" value="F:xanthine phosphoribosyltransferase activity"/>
    <property type="evidence" value="ECO:0007669"/>
    <property type="project" value="UniProtKB-EC"/>
</dbReference>
<organism evidence="10 11">
    <name type="scientific">Paracoccus pacificus</name>
    <dbReference type="NCBI Taxonomy" id="1463598"/>
    <lineage>
        <taxon>Bacteria</taxon>
        <taxon>Pseudomonadati</taxon>
        <taxon>Pseudomonadota</taxon>
        <taxon>Alphaproteobacteria</taxon>
        <taxon>Rhodobacterales</taxon>
        <taxon>Paracoccaceae</taxon>
        <taxon>Paracoccus</taxon>
    </lineage>
</organism>
<dbReference type="PANTHER" id="PTHR39563:SF1">
    <property type="entry name" value="XANTHINE-GUANINE PHOSPHORIBOSYLTRANSFERASE"/>
    <property type="match status" value="1"/>
</dbReference>
<dbReference type="SUPFAM" id="SSF53271">
    <property type="entry name" value="PRTase-like"/>
    <property type="match status" value="1"/>
</dbReference>
<dbReference type="EC" id="2.4.2.22" evidence="8"/>
<keyword evidence="4 8" id="KW-0479">Metal-binding</keyword>
<keyword evidence="3 8" id="KW-0808">Transferase</keyword>
<comment type="catalytic activity">
    <reaction evidence="8">
        <text>GMP + diphosphate = guanine + 5-phospho-alpha-D-ribose 1-diphosphate</text>
        <dbReference type="Rhea" id="RHEA:25424"/>
        <dbReference type="ChEBI" id="CHEBI:16235"/>
        <dbReference type="ChEBI" id="CHEBI:33019"/>
        <dbReference type="ChEBI" id="CHEBI:58017"/>
        <dbReference type="ChEBI" id="CHEBI:58115"/>
    </reaction>
</comment>
<name>A0ABW4R313_9RHOB</name>
<evidence type="ECO:0000259" key="9">
    <source>
        <dbReference type="Pfam" id="PF00156"/>
    </source>
</evidence>
<dbReference type="RefSeq" id="WP_379139536.1">
    <property type="nucleotide sequence ID" value="NZ_JBHUEN010000005.1"/>
</dbReference>
<keyword evidence="6 8" id="KW-0460">Magnesium</keyword>
<comment type="subcellular location">
    <subcellularLocation>
        <location evidence="8">Cell membrane</location>
        <topology evidence="8">Peripheral membrane protein</topology>
    </subcellularLocation>
</comment>
<feature type="binding site" evidence="8">
    <location>
        <begin position="148"/>
        <end position="149"/>
    </location>
    <ligand>
        <name>GMP</name>
        <dbReference type="ChEBI" id="CHEBI:58115"/>
    </ligand>
</feature>
<keyword evidence="5 8" id="KW-0660">Purine salvage</keyword>
<feature type="binding site" evidence="8">
    <location>
        <position position="103"/>
    </location>
    <ligand>
        <name>Mg(2+)</name>
        <dbReference type="ChEBI" id="CHEBI:18420"/>
    </ligand>
</feature>
<comment type="similarity">
    <text evidence="8">Belongs to the purine/pyrimidine phosphoribosyltransferase family. XGPT subfamily.</text>
</comment>
<evidence type="ECO:0000256" key="6">
    <source>
        <dbReference type="ARBA" id="ARBA00022842"/>
    </source>
</evidence>
<keyword evidence="1 8" id="KW-1003">Cell membrane</keyword>
<proteinExistence type="inferred from homology"/>
<comment type="caution">
    <text evidence="10">The sequence shown here is derived from an EMBL/GenBank/DDBJ whole genome shotgun (WGS) entry which is preliminary data.</text>
</comment>
<evidence type="ECO:0000313" key="11">
    <source>
        <dbReference type="Proteomes" id="UP001597213"/>
    </source>
</evidence>
<comment type="pathway">
    <text evidence="8">Purine metabolism; GMP biosynthesis via salvage pathway; GMP from guanine: step 1/1.</text>
</comment>
<comment type="pathway">
    <text evidence="8">Purine metabolism; XMP biosynthesis via salvage pathway; XMP from xanthine: step 1/1.</text>
</comment>
<feature type="binding site" evidence="8">
    <location>
        <position position="106"/>
    </location>
    <ligand>
        <name>xanthine</name>
        <dbReference type="ChEBI" id="CHEBI:17712"/>
    </ligand>
</feature>
<comment type="subunit">
    <text evidence="8">Homotetramer.</text>
</comment>
<dbReference type="InterPro" id="IPR023747">
    <property type="entry name" value="Xanthine_Guanine_PRibTrfase"/>
</dbReference>
<dbReference type="PANTHER" id="PTHR39563">
    <property type="entry name" value="XANTHINE PHOSPHORIBOSYLTRANSFERASE"/>
    <property type="match status" value="1"/>
</dbReference>
<sequence>MAERLPHEKGFHVSWDQLHRDARALAWRLDGQGPDGGEWRAVVAITRGGMVPAMIVSRELDIRTVDTISVKSYRKGEQGELQVLKSPDKQMMGDGEGILVVDDLVDSGRTLELVRKLYPKAHFATVYAKPKGKPMVQTYVTEVSQDTWIFFPWDMALQYVEPYRGSD</sequence>
<dbReference type="Pfam" id="PF00156">
    <property type="entry name" value="Pribosyltran"/>
    <property type="match status" value="1"/>
</dbReference>
<comment type="caution">
    <text evidence="8">Lacks conserved residue(s) required for the propagation of feature annotation.</text>
</comment>
<evidence type="ECO:0000256" key="4">
    <source>
        <dbReference type="ARBA" id="ARBA00022723"/>
    </source>
</evidence>
<dbReference type="InterPro" id="IPR000836">
    <property type="entry name" value="PRTase_dom"/>
</dbReference>
<dbReference type="HAMAP" id="MF_01903">
    <property type="entry name" value="XGPRT"/>
    <property type="match status" value="1"/>
</dbReference>
<gene>
    <name evidence="8 10" type="primary">gpt</name>
    <name evidence="10" type="ORF">ACFSCT_01485</name>
</gene>